<gene>
    <name evidence="1" type="ORF">J1792_15565</name>
</gene>
<organism evidence="1 2">
    <name type="scientific">Streptomyces triculaminicus</name>
    <dbReference type="NCBI Taxonomy" id="2816232"/>
    <lineage>
        <taxon>Bacteria</taxon>
        <taxon>Bacillati</taxon>
        <taxon>Actinomycetota</taxon>
        <taxon>Actinomycetes</taxon>
        <taxon>Kitasatosporales</taxon>
        <taxon>Streptomycetaceae</taxon>
        <taxon>Streptomyces</taxon>
    </lineage>
</organism>
<evidence type="ECO:0008006" key="3">
    <source>
        <dbReference type="Google" id="ProtNLM"/>
    </source>
</evidence>
<sequence length="253" mass="28536">MADTFRNAEAEVKIIVSGGTAERARRALGLDAADGKRLTVYFWDRPWADGDDIRLPLSEGGAIIRLRRPAKGDKGDLTAKLRPCDPDALPSCWRENRDGKGWEFKIEEDWSGRDRVWAASLKVDGDFERPLDDDGGKKRSRGPRLTPEQRDLLASAEISDGDLEDLVALGPVRAIKWKPSRRDLIHPLIAEFWSVGDDLRFLELSLRTRHSEAPQAQELLERTMLERGLRPSSRQAPKTQTVLTALARDHLNR</sequence>
<evidence type="ECO:0000313" key="2">
    <source>
        <dbReference type="Proteomes" id="UP000664781"/>
    </source>
</evidence>
<dbReference type="AlphaFoldDB" id="A0A939FP80"/>
<evidence type="ECO:0000313" key="1">
    <source>
        <dbReference type="EMBL" id="MBO0654138.1"/>
    </source>
</evidence>
<dbReference type="RefSeq" id="WP_086566746.1">
    <property type="nucleotide sequence ID" value="NZ_JAFMOF010000002.1"/>
</dbReference>
<accession>A0A939FP80</accession>
<proteinExistence type="predicted"/>
<reference evidence="1" key="1">
    <citation type="submission" date="2021-03" db="EMBL/GenBank/DDBJ databases">
        <title>Streptomyces strains.</title>
        <authorList>
            <person name="Lund M.B."/>
            <person name="Toerring T."/>
        </authorList>
    </citation>
    <scope>NUCLEOTIDE SEQUENCE</scope>
    <source>
        <strain evidence="1">JCM 4242</strain>
    </source>
</reference>
<protein>
    <recommendedName>
        <fullName evidence="3">CYTH domain-containing protein</fullName>
    </recommendedName>
</protein>
<comment type="caution">
    <text evidence="1">The sequence shown here is derived from an EMBL/GenBank/DDBJ whole genome shotgun (WGS) entry which is preliminary data.</text>
</comment>
<keyword evidence="2" id="KW-1185">Reference proteome</keyword>
<name>A0A939FP80_9ACTN</name>
<dbReference type="EMBL" id="JAFMOF010000002">
    <property type="protein sequence ID" value="MBO0654138.1"/>
    <property type="molecule type" value="Genomic_DNA"/>
</dbReference>
<dbReference type="Proteomes" id="UP000664781">
    <property type="component" value="Unassembled WGS sequence"/>
</dbReference>